<name>A0A2T3ZZJ8_TRIHA</name>
<reference evidence="1 2" key="1">
    <citation type="submission" date="2016-07" db="EMBL/GenBank/DDBJ databases">
        <title>Multiple horizontal gene transfer events from other fungi enriched the ability of initially mycotrophic Trichoderma (Ascomycota) to feed on dead plant biomass.</title>
        <authorList>
            <consortium name="DOE Joint Genome Institute"/>
            <person name="Aerts A."/>
            <person name="Atanasova L."/>
            <person name="Chenthamara K."/>
            <person name="Zhang J."/>
            <person name="Grujic M."/>
            <person name="Henrissat B."/>
            <person name="Kuo A."/>
            <person name="Salamov A."/>
            <person name="Lipzen A."/>
            <person name="Labutti K."/>
            <person name="Barry K."/>
            <person name="Miao Y."/>
            <person name="Rahimi M.J."/>
            <person name="Shen Q."/>
            <person name="Grigoriev I.V."/>
            <person name="Kubicek C.P."/>
            <person name="Druzhinina I.S."/>
        </authorList>
    </citation>
    <scope>NUCLEOTIDE SEQUENCE [LARGE SCALE GENOMIC DNA]</scope>
    <source>
        <strain evidence="1 2">CBS 226.95</strain>
    </source>
</reference>
<sequence>MASQDDLAKGLTGELFEVSLDEGIIRERNDPLDEVQRSVITDRGTTSPYKVQALLSACIHGTLDSVSKTPASLIIVDYQLEALNEGSMFTSATTSYTFSEYTGSHQVGGEPASSPAVLAYGPFEYMAELRQSTANERNKNSQELQINPQVNGISAANITFGHESESTHEQKYFERGRAGRHFSNGRAHTVWWDLVYNKSQKLSITPKFRVAMLVERKSDSKFQAVFRIAAHGGFGDKVQELKNRWLYKTAIDDPIVFDPAKPAMGNLQGVDPMNLGLLRKRERLEALVSVPRLDAIIPPAAQT</sequence>
<evidence type="ECO:0000313" key="2">
    <source>
        <dbReference type="Proteomes" id="UP000241690"/>
    </source>
</evidence>
<protein>
    <submittedName>
        <fullName evidence="1">Uncharacterized protein</fullName>
    </submittedName>
</protein>
<dbReference type="RefSeq" id="XP_024769875.1">
    <property type="nucleotide sequence ID" value="XM_024920918.1"/>
</dbReference>
<dbReference type="AlphaFoldDB" id="A0A2T3ZZJ8"/>
<gene>
    <name evidence="1" type="ORF">M431DRAFT_534369</name>
</gene>
<proteinExistence type="predicted"/>
<dbReference type="GeneID" id="36629487"/>
<dbReference type="EMBL" id="KZ679689">
    <property type="protein sequence ID" value="PTB50198.1"/>
    <property type="molecule type" value="Genomic_DNA"/>
</dbReference>
<accession>A0A2T3ZZJ8</accession>
<evidence type="ECO:0000313" key="1">
    <source>
        <dbReference type="EMBL" id="PTB50198.1"/>
    </source>
</evidence>
<keyword evidence="2" id="KW-1185">Reference proteome</keyword>
<organism evidence="1 2">
    <name type="scientific">Trichoderma harzianum CBS 226.95</name>
    <dbReference type="NCBI Taxonomy" id="983964"/>
    <lineage>
        <taxon>Eukaryota</taxon>
        <taxon>Fungi</taxon>
        <taxon>Dikarya</taxon>
        <taxon>Ascomycota</taxon>
        <taxon>Pezizomycotina</taxon>
        <taxon>Sordariomycetes</taxon>
        <taxon>Hypocreomycetidae</taxon>
        <taxon>Hypocreales</taxon>
        <taxon>Hypocreaceae</taxon>
        <taxon>Trichoderma</taxon>
    </lineage>
</organism>
<dbReference type="Proteomes" id="UP000241690">
    <property type="component" value="Unassembled WGS sequence"/>
</dbReference>